<evidence type="ECO:0000256" key="13">
    <source>
        <dbReference type="SAM" id="MobiDB-lite"/>
    </source>
</evidence>
<dbReference type="Gene3D" id="3.30.565.10">
    <property type="entry name" value="Histidine kinase-like ATPase, C-terminal domain"/>
    <property type="match status" value="1"/>
</dbReference>
<evidence type="ECO:0000256" key="12">
    <source>
        <dbReference type="SAM" id="Coils"/>
    </source>
</evidence>
<evidence type="ECO:0000259" key="16">
    <source>
        <dbReference type="PROSITE" id="PS50110"/>
    </source>
</evidence>
<evidence type="ECO:0000256" key="14">
    <source>
        <dbReference type="SAM" id="Phobius"/>
    </source>
</evidence>
<feature type="modified residue" description="4-aspartylphosphate" evidence="11">
    <location>
        <position position="808"/>
    </location>
</feature>
<evidence type="ECO:0000256" key="4">
    <source>
        <dbReference type="ARBA" id="ARBA00022679"/>
    </source>
</evidence>
<dbReference type="Gene3D" id="1.10.287.130">
    <property type="match status" value="1"/>
</dbReference>
<feature type="transmembrane region" description="Helical" evidence="14">
    <location>
        <begin position="20"/>
        <end position="43"/>
    </location>
</feature>
<feature type="transmembrane region" description="Helical" evidence="14">
    <location>
        <begin position="181"/>
        <end position="202"/>
    </location>
</feature>
<dbReference type="InterPro" id="IPR005467">
    <property type="entry name" value="His_kinase_dom"/>
</dbReference>
<evidence type="ECO:0000259" key="15">
    <source>
        <dbReference type="PROSITE" id="PS50109"/>
    </source>
</evidence>
<keyword evidence="6" id="KW-0418">Kinase</keyword>
<feature type="compositionally biased region" description="Low complexity" evidence="13">
    <location>
        <begin position="732"/>
        <end position="746"/>
    </location>
</feature>
<comment type="function">
    <text evidence="9">Member of the two-component regulatory system BvgS/BvgA. Phosphorylates BvgA via a four-step phosphorelay in response to environmental signals.</text>
</comment>
<feature type="domain" description="Response regulatory" evidence="16">
    <location>
        <begin position="1027"/>
        <end position="1145"/>
    </location>
</feature>
<dbReference type="SMART" id="SM00387">
    <property type="entry name" value="HATPase_c"/>
    <property type="match status" value="1"/>
</dbReference>
<dbReference type="PROSITE" id="PS50109">
    <property type="entry name" value="HIS_KIN"/>
    <property type="match status" value="1"/>
</dbReference>
<feature type="coiled-coil region" evidence="12">
    <location>
        <begin position="386"/>
        <end position="480"/>
    </location>
</feature>
<dbReference type="GO" id="GO:0000155">
    <property type="term" value="F:phosphorelay sensor kinase activity"/>
    <property type="evidence" value="ECO:0007669"/>
    <property type="project" value="InterPro"/>
</dbReference>
<evidence type="ECO:0000256" key="7">
    <source>
        <dbReference type="ARBA" id="ARBA00023012"/>
    </source>
</evidence>
<evidence type="ECO:0000313" key="18">
    <source>
        <dbReference type="Proteomes" id="UP000599109"/>
    </source>
</evidence>
<keyword evidence="14" id="KW-1133">Transmembrane helix</keyword>
<dbReference type="InterPro" id="IPR003594">
    <property type="entry name" value="HATPase_dom"/>
</dbReference>
<evidence type="ECO:0000256" key="6">
    <source>
        <dbReference type="ARBA" id="ARBA00022777"/>
    </source>
</evidence>
<dbReference type="Pfam" id="PF02518">
    <property type="entry name" value="HATPase_c"/>
    <property type="match status" value="1"/>
</dbReference>
<dbReference type="Pfam" id="PF05227">
    <property type="entry name" value="CHASE3"/>
    <property type="match status" value="1"/>
</dbReference>
<keyword evidence="14" id="KW-0812">Transmembrane</keyword>
<dbReference type="Gene3D" id="3.30.450.40">
    <property type="match status" value="1"/>
</dbReference>
<keyword evidence="7" id="KW-0902">Two-component regulatory system</keyword>
<evidence type="ECO:0000313" key="17">
    <source>
        <dbReference type="EMBL" id="MBL0390831.1"/>
    </source>
</evidence>
<evidence type="ECO:0000256" key="8">
    <source>
        <dbReference type="ARBA" id="ARBA00023026"/>
    </source>
</evidence>
<feature type="domain" description="Response regulatory" evidence="16">
    <location>
        <begin position="881"/>
        <end position="997"/>
    </location>
</feature>
<dbReference type="CDD" id="cd17546">
    <property type="entry name" value="REC_hyHK_CKI1_RcsC-like"/>
    <property type="match status" value="1"/>
</dbReference>
<dbReference type="FunFam" id="3.30.565.10:FF:000010">
    <property type="entry name" value="Sensor histidine kinase RcsC"/>
    <property type="match status" value="1"/>
</dbReference>
<feature type="domain" description="Response regulatory" evidence="16">
    <location>
        <begin position="759"/>
        <end position="872"/>
    </location>
</feature>
<dbReference type="InterPro" id="IPR036890">
    <property type="entry name" value="HATPase_C_sf"/>
</dbReference>
<dbReference type="SUPFAM" id="SSF55874">
    <property type="entry name" value="ATPase domain of HSP90 chaperone/DNA topoisomerase II/histidine kinase"/>
    <property type="match status" value="1"/>
</dbReference>
<organism evidence="17 18">
    <name type="scientific">Ramlibacter monticola</name>
    <dbReference type="NCBI Taxonomy" id="1926872"/>
    <lineage>
        <taxon>Bacteria</taxon>
        <taxon>Pseudomonadati</taxon>
        <taxon>Pseudomonadota</taxon>
        <taxon>Betaproteobacteria</taxon>
        <taxon>Burkholderiales</taxon>
        <taxon>Comamonadaceae</taxon>
        <taxon>Ramlibacter</taxon>
    </lineage>
</organism>
<dbReference type="InterPro" id="IPR003018">
    <property type="entry name" value="GAF"/>
</dbReference>
<dbReference type="Proteomes" id="UP000599109">
    <property type="component" value="Unassembled WGS sequence"/>
</dbReference>
<keyword evidence="3 11" id="KW-0597">Phosphoprotein</keyword>
<evidence type="ECO:0000256" key="10">
    <source>
        <dbReference type="ARBA" id="ARBA00070152"/>
    </source>
</evidence>
<name>A0A936YYA3_9BURK</name>
<dbReference type="PANTHER" id="PTHR45339:SF1">
    <property type="entry name" value="HYBRID SIGNAL TRANSDUCTION HISTIDINE KINASE J"/>
    <property type="match status" value="1"/>
</dbReference>
<evidence type="ECO:0000256" key="5">
    <source>
        <dbReference type="ARBA" id="ARBA00022729"/>
    </source>
</evidence>
<reference evidence="17 18" key="1">
    <citation type="journal article" date="2017" name="Int. J. Syst. Evol. Microbiol.">
        <title>Ramlibacter monticola sp. nov., isolated from forest soil.</title>
        <authorList>
            <person name="Chaudhary D.K."/>
            <person name="Kim J."/>
        </authorList>
    </citation>
    <scope>NUCLEOTIDE SEQUENCE [LARGE SCALE GENOMIC DNA]</scope>
    <source>
        <strain evidence="17 18">KACC 19175</strain>
    </source>
</reference>
<dbReference type="InterPro" id="IPR003661">
    <property type="entry name" value="HisK_dim/P_dom"/>
</dbReference>
<accession>A0A936YYA3</accession>
<comment type="catalytic activity">
    <reaction evidence="1">
        <text>ATP + protein L-histidine = ADP + protein N-phospho-L-histidine.</text>
        <dbReference type="EC" id="2.7.13.3"/>
    </reaction>
</comment>
<evidence type="ECO:0000256" key="9">
    <source>
        <dbReference type="ARBA" id="ARBA00058004"/>
    </source>
</evidence>
<dbReference type="EC" id="2.7.13.3" evidence="2"/>
<evidence type="ECO:0000256" key="2">
    <source>
        <dbReference type="ARBA" id="ARBA00012438"/>
    </source>
</evidence>
<dbReference type="SUPFAM" id="SSF52172">
    <property type="entry name" value="CheY-like"/>
    <property type="match status" value="3"/>
</dbReference>
<dbReference type="Gene3D" id="3.40.50.2300">
    <property type="match status" value="3"/>
</dbReference>
<evidence type="ECO:0000256" key="3">
    <source>
        <dbReference type="ARBA" id="ARBA00022553"/>
    </source>
</evidence>
<dbReference type="InterPro" id="IPR001789">
    <property type="entry name" value="Sig_transdc_resp-reg_receiver"/>
</dbReference>
<feature type="domain" description="Histidine kinase" evidence="15">
    <location>
        <begin position="490"/>
        <end position="710"/>
    </location>
</feature>
<evidence type="ECO:0000256" key="1">
    <source>
        <dbReference type="ARBA" id="ARBA00000085"/>
    </source>
</evidence>
<keyword evidence="8" id="KW-0843">Virulence</keyword>
<dbReference type="InterPro" id="IPR004358">
    <property type="entry name" value="Sig_transdc_His_kin-like_C"/>
</dbReference>
<sequence>MPFTSPHAPGTFRRILTRNVALPLLLGVLSAVVFLGLLAYLAAAIGEVQRSDELLSHASAVQRHDLDMESGVRGFLLNQDERYLQQHDRAAKPWTTEMEQLRQAERDNPEQLERLKRITGLQAAWGEYARDRIARKRRNPDGEISTSEGADLKDQVRREFDDFVRHERRDRAERIAAANRNAIATAAAFVLFMLAIGGLLAWRGRRDLLGLSSTYEAALQEQQRQAEALQAQAWLREGQSRLTDRLAGEQELRAVGHAALESLAQYLGVLVGALYIPEPGGLRLAATWGWPAGAGAPGEWVAEGRTLVAECASQRTQIELADLPRDYLRVSSGLGEATVRSVLLAPVEHEGRLAGVLELGWMRPVEARDGELVRGIGSILGSSIESARYRQRLQEALARTQQLNEELQTQQEELRTANEELAEQSRALQESQAHLESQQAELEQTNEQLAEQALRLETQRDQLREAQAALQARAEELQRASSYKSEFLANMSHELRTPLNSSLILARLLADNAEGNLTEEQVRFADSIHTSGNDLLNLINDILDIAKVEAGKLEVRPEVASIASVCEGLRTMFEPLAARKGLELRLERAEDLPQTLHTDRQRVEQILRNLLANAVKFTERGSVTLRVRAAGPGAVAFEVSDSGIGIAPAQHEVIFEAFRQADGTTSRKYGGTGLGLSISRDLARLLGGDIAVASAPGEGSTFTVTLPREYRPALAQPPRSLATPAPAPAPSPAASARPAPAAAPSFPDDRERPADGRRTVLVIEDDQRFAHILFDLAHELGYRCLVAHHGDEGCRLATEHGPDAVLLDMKLPDDSGLAVLQHLKENPRTRHVPVHVISVEDYAETALQLGAIGYAHKPATREQLKEVFSRLEAKLSQKLKRVLLVEDDPRQQDSVKALIGDSDIEIVAVAEGAEALRALSGSVFDCMIIDLKLPDMSGQELLRRMAAGESRSFPPVIVYTGRNLTRDEEAELMRYSHSIIIKGARSPERLLDEVTLFLHKVENQLSSERRKMLRTARSRDKAFEARRILVVDDDMRNIFALTSALEHKGAEVEVARNGVEALRKLEQDPDGIDLVLMDIMMPEMDGLTATHEIRKNARWQKLPIIAVTAKAMREDQEKALKAGANDYLAKPIELERLFSLMRVWMPKLERA</sequence>
<dbReference type="SMART" id="SM00448">
    <property type="entry name" value="REC"/>
    <property type="match status" value="3"/>
</dbReference>
<keyword evidence="14" id="KW-0472">Membrane</keyword>
<keyword evidence="4" id="KW-0808">Transferase</keyword>
<dbReference type="EMBL" id="JAEQNE010000001">
    <property type="protein sequence ID" value="MBL0390831.1"/>
    <property type="molecule type" value="Genomic_DNA"/>
</dbReference>
<keyword evidence="5" id="KW-0732">Signal</keyword>
<dbReference type="CDD" id="cd16922">
    <property type="entry name" value="HATPase_EvgS-ArcB-TorS-like"/>
    <property type="match status" value="1"/>
</dbReference>
<dbReference type="AlphaFoldDB" id="A0A936YYA3"/>
<evidence type="ECO:0000256" key="11">
    <source>
        <dbReference type="PROSITE-ProRule" id="PRU00169"/>
    </source>
</evidence>
<dbReference type="PANTHER" id="PTHR45339">
    <property type="entry name" value="HYBRID SIGNAL TRANSDUCTION HISTIDINE KINASE J"/>
    <property type="match status" value="1"/>
</dbReference>
<dbReference type="CDD" id="cd19410">
    <property type="entry name" value="HK9-like_sensor"/>
    <property type="match status" value="1"/>
</dbReference>
<dbReference type="RefSeq" id="WP_201673409.1">
    <property type="nucleotide sequence ID" value="NZ_JAEQNE010000001.1"/>
</dbReference>
<feature type="modified residue" description="4-aspartylphosphate" evidence="11">
    <location>
        <position position="930"/>
    </location>
</feature>
<gene>
    <name evidence="17" type="ORF">JJ685_06720</name>
</gene>
<dbReference type="Pfam" id="PF00072">
    <property type="entry name" value="Response_reg"/>
    <property type="match status" value="3"/>
</dbReference>
<dbReference type="Pfam" id="PF00512">
    <property type="entry name" value="HisKA"/>
    <property type="match status" value="1"/>
</dbReference>
<dbReference type="PROSITE" id="PS50110">
    <property type="entry name" value="RESPONSE_REGULATORY"/>
    <property type="match status" value="3"/>
</dbReference>
<keyword evidence="18" id="KW-1185">Reference proteome</keyword>
<dbReference type="PRINTS" id="PR00344">
    <property type="entry name" value="BCTRLSENSOR"/>
</dbReference>
<comment type="caution">
    <text evidence="17">The sequence shown here is derived from an EMBL/GenBank/DDBJ whole genome shotgun (WGS) entry which is preliminary data.</text>
</comment>
<dbReference type="SMART" id="SM00065">
    <property type="entry name" value="GAF"/>
    <property type="match status" value="1"/>
</dbReference>
<feature type="modified residue" description="4-aspartylphosphate" evidence="11">
    <location>
        <position position="1078"/>
    </location>
</feature>
<dbReference type="InterPro" id="IPR036097">
    <property type="entry name" value="HisK_dim/P_sf"/>
</dbReference>
<protein>
    <recommendedName>
        <fullName evidence="10">Virulence sensor protein BvgS</fullName>
        <ecNumber evidence="2">2.7.13.3</ecNumber>
    </recommendedName>
</protein>
<dbReference type="InterPro" id="IPR029016">
    <property type="entry name" value="GAF-like_dom_sf"/>
</dbReference>
<keyword evidence="12" id="KW-0175">Coiled coil</keyword>
<dbReference type="Pfam" id="PF13185">
    <property type="entry name" value="GAF_2"/>
    <property type="match status" value="1"/>
</dbReference>
<dbReference type="SUPFAM" id="SSF55781">
    <property type="entry name" value="GAF domain-like"/>
    <property type="match status" value="1"/>
</dbReference>
<dbReference type="InterPro" id="IPR007891">
    <property type="entry name" value="CHASE3"/>
</dbReference>
<dbReference type="CDD" id="cd00156">
    <property type="entry name" value="REC"/>
    <property type="match status" value="2"/>
</dbReference>
<dbReference type="SMART" id="SM00388">
    <property type="entry name" value="HisKA"/>
    <property type="match status" value="1"/>
</dbReference>
<dbReference type="InterPro" id="IPR011006">
    <property type="entry name" value="CheY-like_superfamily"/>
</dbReference>
<dbReference type="CDD" id="cd00082">
    <property type="entry name" value="HisKA"/>
    <property type="match status" value="1"/>
</dbReference>
<feature type="region of interest" description="Disordered" evidence="13">
    <location>
        <begin position="716"/>
        <end position="754"/>
    </location>
</feature>
<dbReference type="SUPFAM" id="SSF47384">
    <property type="entry name" value="Homodimeric domain of signal transducing histidine kinase"/>
    <property type="match status" value="1"/>
</dbReference>
<proteinExistence type="predicted"/>